<feature type="compositionally biased region" description="Basic and acidic residues" evidence="1">
    <location>
        <begin position="337"/>
        <end position="347"/>
    </location>
</feature>
<feature type="compositionally biased region" description="Polar residues" evidence="1">
    <location>
        <begin position="39"/>
        <end position="49"/>
    </location>
</feature>
<keyword evidence="3" id="KW-1185">Reference proteome</keyword>
<feature type="region of interest" description="Disordered" evidence="1">
    <location>
        <begin position="427"/>
        <end position="460"/>
    </location>
</feature>
<name>A0AAI8W1P4_9PEZI</name>
<sequence length="496" mass="53752">MAYSNYPRDRSPASNTFIVPSEDASDFESDAESEDINYNDRSSAKTTPEQPKPANPQGRDFIDLSREDDEDDEDEYEPMAAVPDSYQPSQLPQEPVVIDDNGNDPEDLDDEDHELVMSETSVDFVRKPEQEHPLGFLDGEPEAANEDRAAAINTGLAQFLCERHARLQERAQDKESDFAVPDYNVVAADVLSDNASEALDTSQVGVGAQVENNFWFANRPASPEPGEQSAARQPTEGARFPTSSTAPTKASKPRYDPVREEPNTSNDLPEPSQADNSFQHDFYSFAPALATHYSNAGASGWQTRSSPAVAPWHRPGLTLDALQNAYTLSSLAPRESAQSERQPERGDTAASMMGSFASKQNNEPATLGPTHASAYNGKISITQLLEEQGDALDQAHEMVKEANNATMAGFSSSGTKRKAVETEIDGHVETSAPPSKKSRPTASAQASTARTHRRRSTGRGIVRRIAEGAAGAFLGAAATVAFLSSPYAELLIDWLD</sequence>
<organism evidence="2 3">
    <name type="scientific">Lecanosticta acicola</name>
    <dbReference type="NCBI Taxonomy" id="111012"/>
    <lineage>
        <taxon>Eukaryota</taxon>
        <taxon>Fungi</taxon>
        <taxon>Dikarya</taxon>
        <taxon>Ascomycota</taxon>
        <taxon>Pezizomycotina</taxon>
        <taxon>Dothideomycetes</taxon>
        <taxon>Dothideomycetidae</taxon>
        <taxon>Mycosphaerellales</taxon>
        <taxon>Mycosphaerellaceae</taxon>
        <taxon>Lecanosticta</taxon>
    </lineage>
</organism>
<dbReference type="Proteomes" id="UP001296104">
    <property type="component" value="Unassembled WGS sequence"/>
</dbReference>
<feature type="region of interest" description="Disordered" evidence="1">
    <location>
        <begin position="1"/>
        <end position="110"/>
    </location>
</feature>
<accession>A0AAI8W1P4</accession>
<dbReference type="EMBL" id="CAVMBE010000001">
    <property type="protein sequence ID" value="CAK3742868.1"/>
    <property type="molecule type" value="Genomic_DNA"/>
</dbReference>
<evidence type="ECO:0000313" key="3">
    <source>
        <dbReference type="Proteomes" id="UP001296104"/>
    </source>
</evidence>
<evidence type="ECO:0000256" key="1">
    <source>
        <dbReference type="SAM" id="MobiDB-lite"/>
    </source>
</evidence>
<evidence type="ECO:0000313" key="2">
    <source>
        <dbReference type="EMBL" id="CAK3742868.1"/>
    </source>
</evidence>
<reference evidence="2" key="1">
    <citation type="submission" date="2023-11" db="EMBL/GenBank/DDBJ databases">
        <authorList>
            <person name="Alioto T."/>
            <person name="Alioto T."/>
            <person name="Gomez Garrido J."/>
        </authorList>
    </citation>
    <scope>NUCLEOTIDE SEQUENCE</scope>
</reference>
<proteinExistence type="predicted"/>
<feature type="compositionally biased region" description="Polar residues" evidence="1">
    <location>
        <begin position="263"/>
        <end position="278"/>
    </location>
</feature>
<protein>
    <submittedName>
        <fullName evidence="2">Uncharacterized protein</fullName>
    </submittedName>
</protein>
<comment type="caution">
    <text evidence="2">The sequence shown here is derived from an EMBL/GenBank/DDBJ whole genome shotgun (WGS) entry which is preliminary data.</text>
</comment>
<feature type="compositionally biased region" description="Low complexity" evidence="1">
    <location>
        <begin position="440"/>
        <end position="449"/>
    </location>
</feature>
<feature type="compositionally biased region" description="Acidic residues" evidence="1">
    <location>
        <begin position="101"/>
        <end position="110"/>
    </location>
</feature>
<feature type="region of interest" description="Disordered" evidence="1">
    <location>
        <begin position="331"/>
        <end position="350"/>
    </location>
</feature>
<feature type="compositionally biased region" description="Acidic residues" evidence="1">
    <location>
        <begin position="66"/>
        <end position="77"/>
    </location>
</feature>
<gene>
    <name evidence="2" type="ORF">LECACI_7A000095</name>
</gene>
<feature type="region of interest" description="Disordered" evidence="1">
    <location>
        <begin position="217"/>
        <end position="278"/>
    </location>
</feature>
<dbReference type="AlphaFoldDB" id="A0AAI8W1P4"/>
<feature type="compositionally biased region" description="Acidic residues" evidence="1">
    <location>
        <begin position="23"/>
        <end position="37"/>
    </location>
</feature>
<feature type="compositionally biased region" description="Basic and acidic residues" evidence="1">
    <location>
        <begin position="253"/>
        <end position="262"/>
    </location>
</feature>